<name>A0ABU8DUB5_9ACTN</name>
<proteinExistence type="predicted"/>
<feature type="compositionally biased region" description="Low complexity" evidence="1">
    <location>
        <begin position="34"/>
        <end position="48"/>
    </location>
</feature>
<dbReference type="Proteomes" id="UP001361570">
    <property type="component" value="Unassembled WGS sequence"/>
</dbReference>
<organism evidence="2 3">
    <name type="scientific">Klenkia sesuvii</name>
    <dbReference type="NCBI Taxonomy" id="3103137"/>
    <lineage>
        <taxon>Bacteria</taxon>
        <taxon>Bacillati</taxon>
        <taxon>Actinomycetota</taxon>
        <taxon>Actinomycetes</taxon>
        <taxon>Geodermatophilales</taxon>
        <taxon>Geodermatophilaceae</taxon>
        <taxon>Klenkia</taxon>
    </lineage>
</organism>
<reference evidence="2 3" key="1">
    <citation type="submission" date="2024-03" db="EMBL/GenBank/DDBJ databases">
        <title>Draft genome sequence of Klenkia sp. LSe6-5.</title>
        <authorList>
            <person name="Duangmal K."/>
            <person name="Chantavorakit T."/>
        </authorList>
    </citation>
    <scope>NUCLEOTIDE SEQUENCE [LARGE SCALE GENOMIC DNA]</scope>
    <source>
        <strain evidence="2 3">LSe6-5</strain>
    </source>
</reference>
<evidence type="ECO:0000313" key="3">
    <source>
        <dbReference type="Proteomes" id="UP001361570"/>
    </source>
</evidence>
<feature type="region of interest" description="Disordered" evidence="1">
    <location>
        <begin position="76"/>
        <end position="194"/>
    </location>
</feature>
<feature type="region of interest" description="Disordered" evidence="1">
    <location>
        <begin position="261"/>
        <end position="285"/>
    </location>
</feature>
<sequence length="285" mass="26594">MTSSARTTRPRRWTAVVVGGAATGAVLLGGGIALADGPGNDAPADATGSTPAGAPAEGARTGDRLVGTVTAVSDDSLTVVDDTGESHEVALTDQTRVGGPGAGGPGAGGPGAGGPGAGGPGAGGPGAGGPGAGRPGEGGPGAGGPGVGAPGAGGPQVDVPAEAPVTPDTAEAPDAPDASDAGAVPPPDGTVGDLEVGDRVEVRVSDGAAVHVREVQATVDGTVVSVDGTDLTVVTTPGLRVDVDAAALPELPAVGDDVHLHGTASEDGHTVVADDTADHIADGPR</sequence>
<feature type="compositionally biased region" description="Low complexity" evidence="1">
    <location>
        <begin position="160"/>
        <end position="183"/>
    </location>
</feature>
<protein>
    <recommendedName>
        <fullName evidence="4">DUF5666 domain-containing protein</fullName>
    </recommendedName>
</protein>
<gene>
    <name evidence="2" type="ORF">TEK04_06810</name>
</gene>
<dbReference type="EMBL" id="JBAPLU010000005">
    <property type="protein sequence ID" value="MEI4271428.1"/>
    <property type="molecule type" value="Genomic_DNA"/>
</dbReference>
<comment type="caution">
    <text evidence="2">The sequence shown here is derived from an EMBL/GenBank/DDBJ whole genome shotgun (WGS) entry which is preliminary data.</text>
</comment>
<feature type="region of interest" description="Disordered" evidence="1">
    <location>
        <begin position="34"/>
        <end position="64"/>
    </location>
</feature>
<evidence type="ECO:0008006" key="4">
    <source>
        <dbReference type="Google" id="ProtNLM"/>
    </source>
</evidence>
<feature type="compositionally biased region" description="Basic and acidic residues" evidence="1">
    <location>
        <begin position="276"/>
        <end position="285"/>
    </location>
</feature>
<dbReference type="RefSeq" id="WP_336403569.1">
    <property type="nucleotide sequence ID" value="NZ_JBAPLU010000005.1"/>
</dbReference>
<accession>A0ABU8DUB5</accession>
<keyword evidence="3" id="KW-1185">Reference proteome</keyword>
<feature type="compositionally biased region" description="Gly residues" evidence="1">
    <location>
        <begin position="98"/>
        <end position="154"/>
    </location>
</feature>
<evidence type="ECO:0000313" key="2">
    <source>
        <dbReference type="EMBL" id="MEI4271428.1"/>
    </source>
</evidence>
<evidence type="ECO:0000256" key="1">
    <source>
        <dbReference type="SAM" id="MobiDB-lite"/>
    </source>
</evidence>